<dbReference type="EMBL" id="HG691765">
    <property type="protein sequence ID" value="CDI79888.1"/>
    <property type="molecule type" value="Genomic_DNA"/>
</dbReference>
<feature type="region of interest" description="Disordered" evidence="1">
    <location>
        <begin position="338"/>
        <end position="366"/>
    </location>
</feature>
<feature type="compositionally biased region" description="Polar residues" evidence="1">
    <location>
        <begin position="285"/>
        <end position="294"/>
    </location>
</feature>
<organism evidence="2 3">
    <name type="scientific">Eimeria praecox</name>
    <dbReference type="NCBI Taxonomy" id="51316"/>
    <lineage>
        <taxon>Eukaryota</taxon>
        <taxon>Sar</taxon>
        <taxon>Alveolata</taxon>
        <taxon>Apicomplexa</taxon>
        <taxon>Conoidasida</taxon>
        <taxon>Coccidia</taxon>
        <taxon>Eucoccidiorida</taxon>
        <taxon>Eimeriorina</taxon>
        <taxon>Eimeriidae</taxon>
        <taxon>Eimeria</taxon>
    </lineage>
</organism>
<dbReference type="Proteomes" id="UP000018201">
    <property type="component" value="Unassembled WGS sequence"/>
</dbReference>
<feature type="region of interest" description="Disordered" evidence="1">
    <location>
        <begin position="455"/>
        <end position="495"/>
    </location>
</feature>
<feature type="compositionally biased region" description="Polar residues" evidence="1">
    <location>
        <begin position="68"/>
        <end position="83"/>
    </location>
</feature>
<proteinExistence type="predicted"/>
<sequence>MVQETPYSTEMDLPESEAYNSDDCSQALRGTWTDPLPCAAGVFQGCLCMREASPQPPQAVQDPPDASGTCTSEGKTFSGETSSTSFREAFTARYFAEARMAETGADSDFDFQWDDGEENDELISLACEAVTKSSLSPLQQRQKRTDEPQQSCRTNRFEETVPAANQRQALEAVDPFQIRTQETPQYAIAPQTDGQDKQQQAHQQQSRIALLGLPHTAVGSTNSKWSTSCENTGLLDPSGIWSSKWVPDFPGNPAWEGVGSANSTHFSVGRQEDDCWGRRRHKEVSSSNSDSNRCLQHPATPDEQTQMPGLSTHTVNPFQLPQVAQAAGGCDHCGISSSMNSGKTSSSPSHGITSENSGTTSQSPFKQGQAGLGNLSCCLSAGTFLQSPRLGPDFRAALLSTSWAPSCDLAGLDKGVVGCTEHVEPESYDSSHMSADTEQHDSRAMKGPLLRSAQANDLLGPAGGSECSRADLGNAQQAPKDSPAPQDNSPEALSPFWLGDDPVLELVQKSQFASIGAYILAKSSKGSAKLQEGTSKTSSLPDGVVPRSRESPEVASRLSEGPLRLQEERRSPILTVSGGIDALPAYHANYTLEMGASLSTPSFISRTGECASYLLAFAKIQASTCPDAALSRIPMSVVKIEQTPSSIVPNCEESELLDCFSPALHHKQESVPGGRNRQPVLFYLQQYKQA</sequence>
<dbReference type="AlphaFoldDB" id="U6GKS4"/>
<feature type="compositionally biased region" description="Low complexity" evidence="1">
    <location>
        <begin position="338"/>
        <end position="349"/>
    </location>
</feature>
<dbReference type="VEuPathDB" id="ToxoDB:EPH_0050030"/>
<accession>U6GKS4</accession>
<feature type="region of interest" description="Disordered" evidence="1">
    <location>
        <begin position="53"/>
        <end position="83"/>
    </location>
</feature>
<gene>
    <name evidence="2" type="ORF">EPH_0050030</name>
</gene>
<feature type="compositionally biased region" description="Polar residues" evidence="1">
    <location>
        <begin position="474"/>
        <end position="491"/>
    </location>
</feature>
<name>U6GKS4_9EIME</name>
<feature type="compositionally biased region" description="Low complexity" evidence="1">
    <location>
        <begin position="58"/>
        <end position="67"/>
    </location>
</feature>
<evidence type="ECO:0000313" key="2">
    <source>
        <dbReference type="EMBL" id="CDI79888.1"/>
    </source>
</evidence>
<protein>
    <submittedName>
        <fullName evidence="2">Uncharacterized protein</fullName>
    </submittedName>
</protein>
<keyword evidence="3" id="KW-1185">Reference proteome</keyword>
<reference evidence="2" key="2">
    <citation type="submission" date="2013-10" db="EMBL/GenBank/DDBJ databases">
        <authorList>
            <person name="Aslett M."/>
        </authorList>
    </citation>
    <scope>NUCLEOTIDE SEQUENCE [LARGE SCALE GENOMIC DNA]</scope>
    <source>
        <strain evidence="2">Houghton</strain>
    </source>
</reference>
<feature type="region of interest" description="Disordered" evidence="1">
    <location>
        <begin position="278"/>
        <end position="315"/>
    </location>
</feature>
<feature type="compositionally biased region" description="Polar residues" evidence="1">
    <location>
        <begin position="350"/>
        <end position="366"/>
    </location>
</feature>
<evidence type="ECO:0000256" key="1">
    <source>
        <dbReference type="SAM" id="MobiDB-lite"/>
    </source>
</evidence>
<feature type="region of interest" description="Disordered" evidence="1">
    <location>
        <begin position="528"/>
        <end position="570"/>
    </location>
</feature>
<feature type="compositionally biased region" description="Polar residues" evidence="1">
    <location>
        <begin position="302"/>
        <end position="315"/>
    </location>
</feature>
<reference evidence="2" key="1">
    <citation type="submission" date="2013-10" db="EMBL/GenBank/DDBJ databases">
        <title>Genomic analysis of the causative agents of coccidiosis in chickens.</title>
        <authorList>
            <person name="Reid A.J."/>
            <person name="Blake D."/>
            <person name="Billington K."/>
            <person name="Browne H."/>
            <person name="Dunn M."/>
            <person name="Hung S."/>
            <person name="Kawahara F."/>
            <person name="Miranda-Saavedra D."/>
            <person name="Mourier T."/>
            <person name="Nagra H."/>
            <person name="Otto T.D."/>
            <person name="Rawlings N."/>
            <person name="Sanchez A."/>
            <person name="Sanders M."/>
            <person name="Subramaniam C."/>
            <person name="Tay Y."/>
            <person name="Dear P."/>
            <person name="Doerig C."/>
            <person name="Gruber A."/>
            <person name="Parkinson J."/>
            <person name="Shirley M."/>
            <person name="Wan K.L."/>
            <person name="Berriman M."/>
            <person name="Tomley F."/>
            <person name="Pain A."/>
        </authorList>
    </citation>
    <scope>NUCLEOTIDE SEQUENCE [LARGE SCALE GENOMIC DNA]</scope>
    <source>
        <strain evidence="2">Houghton</strain>
    </source>
</reference>
<evidence type="ECO:0000313" key="3">
    <source>
        <dbReference type="Proteomes" id="UP000018201"/>
    </source>
</evidence>
<dbReference type="OrthoDB" id="10669135at2759"/>